<accession>A0A6J8BYK1</accession>
<sequence>MASNWSLCDVCDNRQITKLSEVWCSGCDKGLCSDCREHHSISKATKYHETVSIAEYKKLPTEDLRIVQVCKQHDKKYELFCRNHDRPCCKKCVKTHKFCNGLTDINEVIKNVKTSNAFYEIEHSLLEVVDNIKRISADREDNLASLENKRREIEAEIKQTRKKIDLHLDKIQYDLLKELMRTEKKKEINKIEKLLTSMKKKENEIAKYQSNFDNIKQYASEFQTFLFMKQIEKDIAVEEKFIQSINTKNICNQIKMSCVINQSLQQIIASIQEFGEISDDSYPCGLSIQNQDTQAQIMVALPTRQIDRLTLMLQRINTNLAEVRGCSLLPDGRMVFSCRVPSKIRVLKSDRSKYFEINNIIDTFDVVFIGDDSFAVTSGSSDKINIFDIKNKKLKKTIKGNSDIDGAVYKDGHLICCANMKGLQIINLKDGFITNVTNNKLSTFAYVTTFGEKLFYTNSENHSVTCCDYHGNILWTFCHTSVLVSPFGISVDKGGNVFVVGWSTHNVVVIFPDGQQFRTTFIP</sequence>
<keyword evidence="1" id="KW-0479">Metal-binding</keyword>
<evidence type="ECO:0000256" key="1">
    <source>
        <dbReference type="PROSITE-ProRule" id="PRU00024"/>
    </source>
</evidence>
<proteinExistence type="predicted"/>
<dbReference type="InterPro" id="IPR011042">
    <property type="entry name" value="6-blade_b-propeller_TolB-like"/>
</dbReference>
<dbReference type="PANTHER" id="PTHR25462">
    <property type="entry name" value="BONUS, ISOFORM C-RELATED"/>
    <property type="match status" value="1"/>
</dbReference>
<protein>
    <recommendedName>
        <fullName evidence="3">B box-type domain-containing protein</fullName>
    </recommendedName>
</protein>
<dbReference type="InterPro" id="IPR000315">
    <property type="entry name" value="Znf_B-box"/>
</dbReference>
<keyword evidence="1" id="KW-0863">Zinc-finger</keyword>
<feature type="coiled-coil region" evidence="2">
    <location>
        <begin position="129"/>
        <end position="218"/>
    </location>
</feature>
<dbReference type="Gene3D" id="2.120.10.30">
    <property type="entry name" value="TolB, C-terminal domain"/>
    <property type="match status" value="1"/>
</dbReference>
<dbReference type="InterPro" id="IPR047153">
    <property type="entry name" value="TRIM45/56/19-like"/>
</dbReference>
<dbReference type="PROSITE" id="PS50119">
    <property type="entry name" value="ZF_BBOX"/>
    <property type="match status" value="1"/>
</dbReference>
<keyword evidence="5" id="KW-1185">Reference proteome</keyword>
<gene>
    <name evidence="4" type="ORF">MCOR_23604</name>
</gene>
<dbReference type="Proteomes" id="UP000507470">
    <property type="component" value="Unassembled WGS sequence"/>
</dbReference>
<dbReference type="PANTHER" id="PTHR25462:SF296">
    <property type="entry name" value="MEIOTIC P26, ISOFORM F"/>
    <property type="match status" value="1"/>
</dbReference>
<dbReference type="GO" id="GO:0008270">
    <property type="term" value="F:zinc ion binding"/>
    <property type="evidence" value="ECO:0007669"/>
    <property type="project" value="UniProtKB-KW"/>
</dbReference>
<dbReference type="InterPro" id="IPR015943">
    <property type="entry name" value="WD40/YVTN_repeat-like_dom_sf"/>
</dbReference>
<organism evidence="4 5">
    <name type="scientific">Mytilus coruscus</name>
    <name type="common">Sea mussel</name>
    <dbReference type="NCBI Taxonomy" id="42192"/>
    <lineage>
        <taxon>Eukaryota</taxon>
        <taxon>Metazoa</taxon>
        <taxon>Spiralia</taxon>
        <taxon>Lophotrochozoa</taxon>
        <taxon>Mollusca</taxon>
        <taxon>Bivalvia</taxon>
        <taxon>Autobranchia</taxon>
        <taxon>Pteriomorphia</taxon>
        <taxon>Mytilida</taxon>
        <taxon>Mytiloidea</taxon>
        <taxon>Mytilidae</taxon>
        <taxon>Mytilinae</taxon>
        <taxon>Mytilus</taxon>
    </lineage>
</organism>
<dbReference type="Gene3D" id="3.30.160.60">
    <property type="entry name" value="Classic Zinc Finger"/>
    <property type="match status" value="1"/>
</dbReference>
<keyword evidence="2" id="KW-0175">Coiled coil</keyword>
<evidence type="ECO:0000259" key="3">
    <source>
        <dbReference type="PROSITE" id="PS50119"/>
    </source>
</evidence>
<dbReference type="EMBL" id="CACVKT020004155">
    <property type="protein sequence ID" value="CAC5388331.1"/>
    <property type="molecule type" value="Genomic_DNA"/>
</dbReference>
<feature type="domain" description="B box-type" evidence="3">
    <location>
        <begin position="3"/>
        <end position="53"/>
    </location>
</feature>
<evidence type="ECO:0000313" key="4">
    <source>
        <dbReference type="EMBL" id="CAC5388331.1"/>
    </source>
</evidence>
<dbReference type="AlphaFoldDB" id="A0A6J8BYK1"/>
<evidence type="ECO:0000313" key="5">
    <source>
        <dbReference type="Proteomes" id="UP000507470"/>
    </source>
</evidence>
<dbReference type="Gene3D" id="2.130.10.10">
    <property type="entry name" value="YVTN repeat-like/Quinoprotein amine dehydrogenase"/>
    <property type="match status" value="1"/>
</dbReference>
<keyword evidence="1" id="KW-0862">Zinc</keyword>
<dbReference type="SUPFAM" id="SSF57845">
    <property type="entry name" value="B-box zinc-binding domain"/>
    <property type="match status" value="1"/>
</dbReference>
<dbReference type="CDD" id="cd19757">
    <property type="entry name" value="Bbox1"/>
    <property type="match status" value="1"/>
</dbReference>
<reference evidence="4 5" key="1">
    <citation type="submission" date="2020-06" db="EMBL/GenBank/DDBJ databases">
        <authorList>
            <person name="Li R."/>
            <person name="Bekaert M."/>
        </authorList>
    </citation>
    <scope>NUCLEOTIDE SEQUENCE [LARGE SCALE GENOMIC DNA]</scope>
    <source>
        <strain evidence="5">wild</strain>
    </source>
</reference>
<dbReference type="SUPFAM" id="SSF63825">
    <property type="entry name" value="YWTD domain"/>
    <property type="match status" value="1"/>
</dbReference>
<evidence type="ECO:0000256" key="2">
    <source>
        <dbReference type="SAM" id="Coils"/>
    </source>
</evidence>
<name>A0A6J8BYK1_MYTCO</name>
<dbReference type="OrthoDB" id="10403754at2759"/>